<protein>
    <submittedName>
        <fullName evidence="1">Uncharacterized protein</fullName>
    </submittedName>
</protein>
<evidence type="ECO:0000313" key="2">
    <source>
        <dbReference type="Proteomes" id="UP000176988"/>
    </source>
</evidence>
<reference evidence="1 2" key="1">
    <citation type="journal article" date="2016" name="Nat. Commun.">
        <title>Thousands of microbial genomes shed light on interconnected biogeochemical processes in an aquifer system.</title>
        <authorList>
            <person name="Anantharaman K."/>
            <person name="Brown C.T."/>
            <person name="Hug L.A."/>
            <person name="Sharon I."/>
            <person name="Castelle C.J."/>
            <person name="Probst A.J."/>
            <person name="Thomas B.C."/>
            <person name="Singh A."/>
            <person name="Wilkins M.J."/>
            <person name="Karaoz U."/>
            <person name="Brodie E.L."/>
            <person name="Williams K.H."/>
            <person name="Hubbard S.S."/>
            <person name="Banfield J.F."/>
        </authorList>
    </citation>
    <scope>NUCLEOTIDE SEQUENCE [LARGE SCALE GENOMIC DNA]</scope>
</reference>
<proteinExistence type="predicted"/>
<dbReference type="EMBL" id="MGFG01000022">
    <property type="protein sequence ID" value="OGM00859.1"/>
    <property type="molecule type" value="Genomic_DNA"/>
</dbReference>
<accession>A0A1F7WEN4</accession>
<gene>
    <name evidence="1" type="ORF">A2480_00925</name>
</gene>
<evidence type="ECO:0000313" key="1">
    <source>
        <dbReference type="EMBL" id="OGM00859.1"/>
    </source>
</evidence>
<sequence>MDFEKRKLVKPKDESKIIDESMYVDLCVNYALNTGWVQPEQKNILTEQYLKPIYKKYTEVLDEVKSEVAADTDAETRIKIITKRLGHILERTRRIGSTDRNNITREIYDYRDSFCQSDEYLEYAATSLADFISELLYSKS</sequence>
<organism evidence="1 2">
    <name type="scientific">Candidatus Uhrbacteria bacterium RIFOXYC2_FULL_47_19</name>
    <dbReference type="NCBI Taxonomy" id="1802424"/>
    <lineage>
        <taxon>Bacteria</taxon>
        <taxon>Candidatus Uhriibacteriota</taxon>
    </lineage>
</organism>
<comment type="caution">
    <text evidence="1">The sequence shown here is derived from an EMBL/GenBank/DDBJ whole genome shotgun (WGS) entry which is preliminary data.</text>
</comment>
<name>A0A1F7WEN4_9BACT</name>
<dbReference type="AlphaFoldDB" id="A0A1F7WEN4"/>
<dbReference type="Proteomes" id="UP000176988">
    <property type="component" value="Unassembled WGS sequence"/>
</dbReference>